<name>A0A7V9WSQ8_STRPO</name>
<reference evidence="1 2" key="1">
    <citation type="submission" date="2020-07" db="EMBL/GenBank/DDBJ databases">
        <title>Molecular and genomic characterization of Streptococcus porcinus isolated from diseased swine in Brazil.</title>
        <authorList>
            <person name="Moreno L.Z."/>
            <person name="Matajira C.E.C."/>
            <person name="Poor A.P."/>
            <person name="Dutra M.C."/>
            <person name="Moreno A.M."/>
        </authorList>
    </citation>
    <scope>NUCLEOTIDE SEQUENCE [LARGE SCALE GENOMIC DNA]</scope>
    <source>
        <strain evidence="1 2">SP0816-2</strain>
    </source>
</reference>
<evidence type="ECO:0000313" key="2">
    <source>
        <dbReference type="Proteomes" id="UP000524462"/>
    </source>
</evidence>
<protein>
    <submittedName>
        <fullName evidence="1">Uncharacterized protein</fullName>
    </submittedName>
</protein>
<sequence>MTKTIDPDELIAESFQMENYIMQRSHYKHNYSPILRDIDTQLSHYLSYYRDISVQLQFQIFLYSRFFAKKLTLKGIDIKKHDDGGGYEKNTA</sequence>
<dbReference type="EMBL" id="JACEGE010000021">
    <property type="protein sequence ID" value="MBA2796392.1"/>
    <property type="molecule type" value="Genomic_DNA"/>
</dbReference>
<accession>A0A7V9WSQ8</accession>
<proteinExistence type="predicted"/>
<gene>
    <name evidence="1" type="ORF">H1B29_07860</name>
</gene>
<comment type="caution">
    <text evidence="1">The sequence shown here is derived from an EMBL/GenBank/DDBJ whole genome shotgun (WGS) entry which is preliminary data.</text>
</comment>
<evidence type="ECO:0000313" key="1">
    <source>
        <dbReference type="EMBL" id="MBA2796392.1"/>
    </source>
</evidence>
<dbReference type="RefSeq" id="WP_006740424.1">
    <property type="nucleotide sequence ID" value="NZ_JACEGE010000021.1"/>
</dbReference>
<dbReference type="AlphaFoldDB" id="A0A7V9WSQ8"/>
<dbReference type="Proteomes" id="UP000524462">
    <property type="component" value="Unassembled WGS sequence"/>
</dbReference>
<organism evidence="1 2">
    <name type="scientific">Streptococcus porcinus</name>
    <dbReference type="NCBI Taxonomy" id="1340"/>
    <lineage>
        <taxon>Bacteria</taxon>
        <taxon>Bacillati</taxon>
        <taxon>Bacillota</taxon>
        <taxon>Bacilli</taxon>
        <taxon>Lactobacillales</taxon>
        <taxon>Streptococcaceae</taxon>
        <taxon>Streptococcus</taxon>
    </lineage>
</organism>